<dbReference type="SUPFAM" id="SSF81606">
    <property type="entry name" value="PP2C-like"/>
    <property type="match status" value="1"/>
</dbReference>
<feature type="region of interest" description="Disordered" evidence="1">
    <location>
        <begin position="116"/>
        <end position="161"/>
    </location>
</feature>
<evidence type="ECO:0000313" key="2">
    <source>
        <dbReference type="EMBL" id="GMA27800.1"/>
    </source>
</evidence>
<name>A0AA37UIZ5_9MICO</name>
<dbReference type="EMBL" id="BSUL01000001">
    <property type="protein sequence ID" value="GMA27800.1"/>
    <property type="molecule type" value="Genomic_DNA"/>
</dbReference>
<keyword evidence="3" id="KW-1185">Reference proteome</keyword>
<dbReference type="AlphaFoldDB" id="A0AA37UIZ5"/>
<proteinExistence type="predicted"/>
<dbReference type="Proteomes" id="UP001157160">
    <property type="component" value="Unassembled WGS sequence"/>
</dbReference>
<reference evidence="2 3" key="1">
    <citation type="journal article" date="2014" name="Int. J. Syst. Evol. Microbiol.">
        <title>Complete genome sequence of Corynebacterium casei LMG S-19264T (=DSM 44701T), isolated from a smear-ripened cheese.</title>
        <authorList>
            <consortium name="US DOE Joint Genome Institute (JGI-PGF)"/>
            <person name="Walter F."/>
            <person name="Albersmeier A."/>
            <person name="Kalinowski J."/>
            <person name="Ruckert C."/>
        </authorList>
    </citation>
    <scope>NUCLEOTIDE SEQUENCE [LARGE SCALE GENOMIC DNA]</scope>
    <source>
        <strain evidence="2 3">NBRC 112289</strain>
    </source>
</reference>
<dbReference type="InterPro" id="IPR036457">
    <property type="entry name" value="PPM-type-like_dom_sf"/>
</dbReference>
<feature type="compositionally biased region" description="Low complexity" evidence="1">
    <location>
        <begin position="123"/>
        <end position="161"/>
    </location>
</feature>
<evidence type="ECO:0008006" key="4">
    <source>
        <dbReference type="Google" id="ProtNLM"/>
    </source>
</evidence>
<sequence length="161" mass="16108">MLQLGEASGTVPVPVEGGPALALSWHALTDVGHRRSLNEDSLVAMAPVFAVADGMGGHDSGDVASAAVVRRLGELASDGLTSIDEITAALARATLDIHDGEIAGGRGSGTTVTGAALVAEEGTPTSPSSISVTPASTPPRARTSPASRSTTRSCRPWSTPA</sequence>
<protein>
    <recommendedName>
        <fullName evidence="4">PPM-type phosphatase domain-containing protein</fullName>
    </recommendedName>
</protein>
<evidence type="ECO:0000313" key="3">
    <source>
        <dbReference type="Proteomes" id="UP001157160"/>
    </source>
</evidence>
<accession>A0AA37UIZ5</accession>
<evidence type="ECO:0000256" key="1">
    <source>
        <dbReference type="SAM" id="MobiDB-lite"/>
    </source>
</evidence>
<organism evidence="2 3">
    <name type="scientific">Arenivirga flava</name>
    <dbReference type="NCBI Taxonomy" id="1930060"/>
    <lineage>
        <taxon>Bacteria</taxon>
        <taxon>Bacillati</taxon>
        <taxon>Actinomycetota</taxon>
        <taxon>Actinomycetes</taxon>
        <taxon>Micrococcales</taxon>
        <taxon>Microbacteriaceae</taxon>
        <taxon>Arenivirga</taxon>
    </lineage>
</organism>
<dbReference type="Gene3D" id="3.60.40.10">
    <property type="entry name" value="PPM-type phosphatase domain"/>
    <property type="match status" value="1"/>
</dbReference>
<dbReference type="RefSeq" id="WP_284230687.1">
    <property type="nucleotide sequence ID" value="NZ_BSUL01000001.1"/>
</dbReference>
<comment type="caution">
    <text evidence="2">The sequence shown here is derived from an EMBL/GenBank/DDBJ whole genome shotgun (WGS) entry which is preliminary data.</text>
</comment>
<gene>
    <name evidence="2" type="ORF">GCM10025874_10530</name>
</gene>